<reference evidence="8 9" key="1">
    <citation type="submission" date="2022-05" db="EMBL/GenBank/DDBJ databases">
        <authorList>
            <consortium name="Genoscope - CEA"/>
            <person name="William W."/>
        </authorList>
    </citation>
    <scope>NUCLEOTIDE SEQUENCE [LARGE SCALE GENOMIC DNA]</scope>
</reference>
<keyword evidence="1" id="KW-1017">Isopeptide bond</keyword>
<dbReference type="InterPro" id="IPR013762">
    <property type="entry name" value="Integrase-like_cat_sf"/>
</dbReference>
<feature type="domain" description="QRICH1-like" evidence="7">
    <location>
        <begin position="85"/>
        <end position="147"/>
    </location>
</feature>
<proteinExistence type="predicted"/>
<dbReference type="AlphaFoldDB" id="A0AAU9WC74"/>
<gene>
    <name evidence="8" type="ORF">PMEA_00004974</name>
</gene>
<dbReference type="InterPro" id="IPR057926">
    <property type="entry name" value="QRICH1_dom"/>
</dbReference>
<evidence type="ECO:0000256" key="1">
    <source>
        <dbReference type="ARBA" id="ARBA00022499"/>
    </source>
</evidence>
<evidence type="ECO:0000256" key="4">
    <source>
        <dbReference type="ARBA" id="ARBA00023172"/>
    </source>
</evidence>
<keyword evidence="3" id="KW-0832">Ubl conjugation</keyword>
<comment type="caution">
    <text evidence="8">The sequence shown here is derived from an EMBL/GenBank/DDBJ whole genome shotgun (WGS) entry which is preliminary data.</text>
</comment>
<dbReference type="InterPro" id="IPR042838">
    <property type="entry name" value="KIAA1958"/>
</dbReference>
<evidence type="ECO:0000256" key="3">
    <source>
        <dbReference type="ARBA" id="ARBA00022843"/>
    </source>
</evidence>
<dbReference type="PANTHER" id="PTHR46963:SF2">
    <property type="match status" value="1"/>
</dbReference>
<protein>
    <recommendedName>
        <fullName evidence="10">Zinc finger MYM-type 2-like</fullName>
    </recommendedName>
</protein>
<evidence type="ECO:0000259" key="7">
    <source>
        <dbReference type="Pfam" id="PF25561"/>
    </source>
</evidence>
<evidence type="ECO:0008006" key="10">
    <source>
        <dbReference type="Google" id="ProtNLM"/>
    </source>
</evidence>
<dbReference type="Pfam" id="PF12012">
    <property type="entry name" value="DUF3504"/>
    <property type="match status" value="1"/>
</dbReference>
<accession>A0AAU9WC74</accession>
<dbReference type="GO" id="GO:0003677">
    <property type="term" value="F:DNA binding"/>
    <property type="evidence" value="ECO:0007669"/>
    <property type="project" value="InterPro"/>
</dbReference>
<dbReference type="SUPFAM" id="SSF56349">
    <property type="entry name" value="DNA breaking-rejoining enzymes"/>
    <property type="match status" value="1"/>
</dbReference>
<feature type="domain" description="ZMYM2-like/QRICH1 C-terminal" evidence="6">
    <location>
        <begin position="174"/>
        <end position="322"/>
    </location>
</feature>
<keyword evidence="4" id="KW-0233">DNA recombination</keyword>
<keyword evidence="9" id="KW-1185">Reference proteome</keyword>
<dbReference type="Pfam" id="PF25561">
    <property type="entry name" value="QRICH1"/>
    <property type="match status" value="1"/>
</dbReference>
<evidence type="ECO:0000256" key="2">
    <source>
        <dbReference type="ARBA" id="ARBA00022553"/>
    </source>
</evidence>
<feature type="region of interest" description="Disordered" evidence="5">
    <location>
        <begin position="387"/>
        <end position="426"/>
    </location>
</feature>
<evidence type="ECO:0000313" key="8">
    <source>
        <dbReference type="EMBL" id="CAH3112147.1"/>
    </source>
</evidence>
<dbReference type="Gene3D" id="1.10.443.10">
    <property type="entry name" value="Intergrase catalytic core"/>
    <property type="match status" value="1"/>
</dbReference>
<dbReference type="InterPro" id="IPR011010">
    <property type="entry name" value="DNA_brk_join_enz"/>
</dbReference>
<dbReference type="GO" id="GO:0006310">
    <property type="term" value="P:DNA recombination"/>
    <property type="evidence" value="ECO:0007669"/>
    <property type="project" value="UniProtKB-KW"/>
</dbReference>
<evidence type="ECO:0000313" key="9">
    <source>
        <dbReference type="Proteomes" id="UP001159428"/>
    </source>
</evidence>
<feature type="region of interest" description="Disordered" evidence="5">
    <location>
        <begin position="1"/>
        <end position="24"/>
    </location>
</feature>
<evidence type="ECO:0000259" key="6">
    <source>
        <dbReference type="Pfam" id="PF12012"/>
    </source>
</evidence>
<dbReference type="EMBL" id="CALNXJ010000013">
    <property type="protein sequence ID" value="CAH3112147.1"/>
    <property type="molecule type" value="Genomic_DNA"/>
</dbReference>
<feature type="compositionally biased region" description="Low complexity" evidence="5">
    <location>
        <begin position="407"/>
        <end position="419"/>
    </location>
</feature>
<name>A0AAU9WC74_9CNID</name>
<dbReference type="Proteomes" id="UP001159428">
    <property type="component" value="Unassembled WGS sequence"/>
</dbReference>
<dbReference type="PANTHER" id="PTHR46963">
    <property type="entry name" value="SIMILAR TO RIKEN CDNA E130308A19"/>
    <property type="match status" value="1"/>
</dbReference>
<keyword evidence="2" id="KW-0597">Phosphoprotein</keyword>
<dbReference type="InterPro" id="IPR021893">
    <property type="entry name" value="ZMYM2-like_C"/>
</dbReference>
<evidence type="ECO:0000256" key="5">
    <source>
        <dbReference type="SAM" id="MobiDB-lite"/>
    </source>
</evidence>
<dbReference type="GO" id="GO:0015074">
    <property type="term" value="P:DNA integration"/>
    <property type="evidence" value="ECO:0007669"/>
    <property type="project" value="InterPro"/>
</dbReference>
<organism evidence="8 9">
    <name type="scientific">Pocillopora meandrina</name>
    <dbReference type="NCBI Taxonomy" id="46732"/>
    <lineage>
        <taxon>Eukaryota</taxon>
        <taxon>Metazoa</taxon>
        <taxon>Cnidaria</taxon>
        <taxon>Anthozoa</taxon>
        <taxon>Hexacorallia</taxon>
        <taxon>Scleractinia</taxon>
        <taxon>Astrocoeniina</taxon>
        <taxon>Pocilloporidae</taxon>
        <taxon>Pocillopora</taxon>
    </lineage>
</organism>
<sequence length="477" mass="54416">MESYSPEWHSESEFYYPSNTDENINTENIDKHEHVNEKPYNEQQFLLEVREFIEGQRPDNTKKKTFYDINVWKRFLTSAGEERNIEDIPAKDLNVLMSRFFMEIKKKDGDQYEPATLTSFHRSLQRYLNDHGSTLNILKDQQFSLSREALASRRRQLLRHFGKGNRPKAARPLTDAEEDLMFERGEFGQQDPEVLQRTVWWLLSLHFGFRARDESRKLKWGDVKLQINGETGNEELVWIAERGSKCRSGEGPGRPFCPTAQASNNTRCPVFFYKAFRSHRPTEMNKPESPFYLAIKYKRKANDPVWYANAPLGKNSLGKFLKIAAKRTGLQGNVTNHAVRKTSIGRLLDADFPSNYVAQLSGHKNLKSLDSYKSASLDHQRKMSLVLSRSKHVQHSTSTTTREEIEASTASASKTKANALLNPPVTPETASAKGLFSGATIGKIEGCSFTFNVVDGANKEKSPRKRHIIISDDSDSD</sequence>